<dbReference type="SUPFAM" id="SSF57716">
    <property type="entry name" value="Glucocorticoid receptor-like (DNA-binding domain)"/>
    <property type="match status" value="1"/>
</dbReference>
<dbReference type="OrthoDB" id="9810484at2"/>
<organism evidence="12 13">
    <name type="scientific">Botrimarina colliarenosi</name>
    <dbReference type="NCBI Taxonomy" id="2528001"/>
    <lineage>
        <taxon>Bacteria</taxon>
        <taxon>Pseudomonadati</taxon>
        <taxon>Planctomycetota</taxon>
        <taxon>Planctomycetia</taxon>
        <taxon>Pirellulales</taxon>
        <taxon>Lacipirellulaceae</taxon>
        <taxon>Botrimarina</taxon>
    </lineage>
</organism>
<dbReference type="NCBIfam" id="NF005974">
    <property type="entry name" value="PRK08061.1"/>
    <property type="match status" value="1"/>
</dbReference>
<dbReference type="AlphaFoldDB" id="A0A5C6AC64"/>
<comment type="cofactor">
    <cofactor evidence="11">
        <name>Zn(2+)</name>
        <dbReference type="ChEBI" id="CHEBI:29105"/>
    </cofactor>
    <text evidence="11">Binds 1 zinc ion per subunit.</text>
</comment>
<evidence type="ECO:0000313" key="12">
    <source>
        <dbReference type="EMBL" id="TWT96661.1"/>
    </source>
</evidence>
<evidence type="ECO:0000313" key="13">
    <source>
        <dbReference type="Proteomes" id="UP000317421"/>
    </source>
</evidence>
<evidence type="ECO:0000256" key="11">
    <source>
        <dbReference type="HAMAP-Rule" id="MF_01364"/>
    </source>
</evidence>
<evidence type="ECO:0000256" key="10">
    <source>
        <dbReference type="ARBA" id="ARBA00060857"/>
    </source>
</evidence>
<dbReference type="Gene3D" id="4.10.830.10">
    <property type="entry name" value="30s Ribosomal Protein S14, Chain N"/>
    <property type="match status" value="1"/>
</dbReference>
<dbReference type="EMBL" id="SJPR01000003">
    <property type="protein sequence ID" value="TWT96661.1"/>
    <property type="molecule type" value="Genomic_DNA"/>
</dbReference>
<keyword evidence="4 11" id="KW-0862">Zinc</keyword>
<name>A0A5C6AC64_9BACT</name>
<dbReference type="GO" id="GO:0015935">
    <property type="term" value="C:small ribosomal subunit"/>
    <property type="evidence" value="ECO:0007669"/>
    <property type="project" value="TreeGrafter"/>
</dbReference>
<dbReference type="HAMAP" id="MF_01364_B">
    <property type="entry name" value="Ribosomal_uS14_2_B"/>
    <property type="match status" value="1"/>
</dbReference>
<evidence type="ECO:0000256" key="7">
    <source>
        <dbReference type="ARBA" id="ARBA00023274"/>
    </source>
</evidence>
<keyword evidence="3 11" id="KW-0699">rRNA-binding</keyword>
<dbReference type="FunFam" id="4.10.830.10:FF:000001">
    <property type="entry name" value="30S ribosomal protein S14 type Z"/>
    <property type="match status" value="1"/>
</dbReference>
<dbReference type="PROSITE" id="PS00527">
    <property type="entry name" value="RIBOSOMAL_S14"/>
    <property type="match status" value="1"/>
</dbReference>
<comment type="subunit">
    <text evidence="9 11">Part of the 30S ribosomal subunit. Contacts proteins S3 and S10.</text>
</comment>
<comment type="function">
    <text evidence="1 11">Binds 16S rRNA, required for the assembly of 30S particles and may also be responsible for determining the conformation of the 16S rRNA at the A site.</text>
</comment>
<dbReference type="Proteomes" id="UP000317421">
    <property type="component" value="Unassembled WGS sequence"/>
</dbReference>
<reference evidence="12 13" key="1">
    <citation type="submission" date="2019-02" db="EMBL/GenBank/DDBJ databases">
        <title>Deep-cultivation of Planctomycetes and their phenomic and genomic characterization uncovers novel biology.</title>
        <authorList>
            <person name="Wiegand S."/>
            <person name="Jogler M."/>
            <person name="Boedeker C."/>
            <person name="Pinto D."/>
            <person name="Vollmers J."/>
            <person name="Rivas-Marin E."/>
            <person name="Kohn T."/>
            <person name="Peeters S.H."/>
            <person name="Heuer A."/>
            <person name="Rast P."/>
            <person name="Oberbeckmann S."/>
            <person name="Bunk B."/>
            <person name="Jeske O."/>
            <person name="Meyerdierks A."/>
            <person name="Storesund J.E."/>
            <person name="Kallscheuer N."/>
            <person name="Luecker S."/>
            <person name="Lage O.M."/>
            <person name="Pohl T."/>
            <person name="Merkel B.J."/>
            <person name="Hornburger P."/>
            <person name="Mueller R.-W."/>
            <person name="Bruemmer F."/>
            <person name="Labrenz M."/>
            <person name="Spormann A.M."/>
            <person name="Op Den Camp H."/>
            <person name="Overmann J."/>
            <person name="Amann R."/>
            <person name="Jetten M.S.M."/>
            <person name="Mascher T."/>
            <person name="Medema M.H."/>
            <person name="Devos D.P."/>
            <person name="Kaster A.-K."/>
            <person name="Ovreas L."/>
            <person name="Rohde M."/>
            <person name="Galperin M.Y."/>
            <person name="Jogler C."/>
        </authorList>
    </citation>
    <scope>NUCLEOTIDE SEQUENCE [LARGE SCALE GENOMIC DNA]</scope>
    <source>
        <strain evidence="12 13">Pla108</strain>
    </source>
</reference>
<evidence type="ECO:0000256" key="3">
    <source>
        <dbReference type="ARBA" id="ARBA00022730"/>
    </source>
</evidence>
<dbReference type="InterPro" id="IPR001209">
    <property type="entry name" value="Ribosomal_uS14"/>
</dbReference>
<gene>
    <name evidence="12" type="primary">rpsN1</name>
    <name evidence="11" type="synonym">rpsN</name>
    <name evidence="11" type="synonym">rpsZ</name>
    <name evidence="12" type="ORF">Pla108_24350</name>
</gene>
<keyword evidence="13" id="KW-1185">Reference proteome</keyword>
<evidence type="ECO:0000256" key="6">
    <source>
        <dbReference type="ARBA" id="ARBA00022980"/>
    </source>
</evidence>
<comment type="similarity">
    <text evidence="10 11">Belongs to the universal ribosomal protein uS14 family. Zinc-binding uS14 subfamily.</text>
</comment>
<dbReference type="InterPro" id="IPR018271">
    <property type="entry name" value="Ribosomal_uS14_CS"/>
</dbReference>
<feature type="binding site" evidence="11">
    <location>
        <position position="24"/>
    </location>
    <ligand>
        <name>Zn(2+)</name>
        <dbReference type="ChEBI" id="CHEBI:29105"/>
    </ligand>
</feature>
<dbReference type="InterPro" id="IPR023053">
    <property type="entry name" value="Ribosomal_uS14_bact"/>
</dbReference>
<keyword evidence="6 11" id="KW-0689">Ribosomal protein</keyword>
<evidence type="ECO:0000256" key="9">
    <source>
        <dbReference type="ARBA" id="ARBA00047110"/>
    </source>
</evidence>
<dbReference type="RefSeq" id="WP_145116688.1">
    <property type="nucleotide sequence ID" value="NZ_SJPR01000003.1"/>
</dbReference>
<keyword evidence="5 11" id="KW-0694">RNA-binding</keyword>
<evidence type="ECO:0000256" key="8">
    <source>
        <dbReference type="ARBA" id="ARBA00035167"/>
    </source>
</evidence>
<protein>
    <recommendedName>
        <fullName evidence="8 11">Small ribosomal subunit protein uS14</fullName>
    </recommendedName>
</protein>
<dbReference type="GO" id="GO:0008270">
    <property type="term" value="F:zinc ion binding"/>
    <property type="evidence" value="ECO:0007669"/>
    <property type="project" value="UniProtKB-UniRule"/>
</dbReference>
<sequence length="61" mass="7087">MASKSKIAKAERKPKFSTRRECRCKLCGRPRAVYRKFGICRICFRKLADRGLIPGVRKASW</sequence>
<dbReference type="PANTHER" id="PTHR19836:SF19">
    <property type="entry name" value="SMALL RIBOSOMAL SUBUNIT PROTEIN US14M"/>
    <property type="match status" value="1"/>
</dbReference>
<feature type="binding site" evidence="11">
    <location>
        <position position="27"/>
    </location>
    <ligand>
        <name>Zn(2+)</name>
        <dbReference type="ChEBI" id="CHEBI:29105"/>
    </ligand>
</feature>
<feature type="binding site" evidence="11">
    <location>
        <position position="40"/>
    </location>
    <ligand>
        <name>Zn(2+)</name>
        <dbReference type="ChEBI" id="CHEBI:29105"/>
    </ligand>
</feature>
<dbReference type="GO" id="GO:0006412">
    <property type="term" value="P:translation"/>
    <property type="evidence" value="ECO:0007669"/>
    <property type="project" value="UniProtKB-UniRule"/>
</dbReference>
<dbReference type="Pfam" id="PF00253">
    <property type="entry name" value="Ribosomal_S14"/>
    <property type="match status" value="1"/>
</dbReference>
<evidence type="ECO:0000256" key="2">
    <source>
        <dbReference type="ARBA" id="ARBA00022723"/>
    </source>
</evidence>
<dbReference type="GO" id="GO:0003735">
    <property type="term" value="F:structural constituent of ribosome"/>
    <property type="evidence" value="ECO:0007669"/>
    <property type="project" value="InterPro"/>
</dbReference>
<comment type="caution">
    <text evidence="12">The sequence shown here is derived from an EMBL/GenBank/DDBJ whole genome shotgun (WGS) entry which is preliminary data.</text>
</comment>
<dbReference type="GO" id="GO:0005737">
    <property type="term" value="C:cytoplasm"/>
    <property type="evidence" value="ECO:0007669"/>
    <property type="project" value="UniProtKB-ARBA"/>
</dbReference>
<evidence type="ECO:0000256" key="4">
    <source>
        <dbReference type="ARBA" id="ARBA00022833"/>
    </source>
</evidence>
<feature type="binding site" evidence="11">
    <location>
        <position position="43"/>
    </location>
    <ligand>
        <name>Zn(2+)</name>
        <dbReference type="ChEBI" id="CHEBI:29105"/>
    </ligand>
</feature>
<dbReference type="GO" id="GO:0019843">
    <property type="term" value="F:rRNA binding"/>
    <property type="evidence" value="ECO:0007669"/>
    <property type="project" value="UniProtKB-UniRule"/>
</dbReference>
<evidence type="ECO:0000256" key="1">
    <source>
        <dbReference type="ARBA" id="ARBA00003686"/>
    </source>
</evidence>
<dbReference type="PANTHER" id="PTHR19836">
    <property type="entry name" value="30S RIBOSOMAL PROTEIN S14"/>
    <property type="match status" value="1"/>
</dbReference>
<dbReference type="InterPro" id="IPR043140">
    <property type="entry name" value="Ribosomal_uS14_sf"/>
</dbReference>
<keyword evidence="7 11" id="KW-0687">Ribonucleoprotein</keyword>
<proteinExistence type="inferred from homology"/>
<accession>A0A5C6AC64</accession>
<evidence type="ECO:0000256" key="5">
    <source>
        <dbReference type="ARBA" id="ARBA00022884"/>
    </source>
</evidence>
<keyword evidence="2 11" id="KW-0479">Metal-binding</keyword>